<dbReference type="InterPro" id="IPR001173">
    <property type="entry name" value="Glyco_trans_2-like"/>
</dbReference>
<dbReference type="InterPro" id="IPR029044">
    <property type="entry name" value="Nucleotide-diphossugar_trans"/>
</dbReference>
<dbReference type="CDD" id="cd02511">
    <property type="entry name" value="Beta4Glucosyltransferase"/>
    <property type="match status" value="1"/>
</dbReference>
<evidence type="ECO:0000259" key="1">
    <source>
        <dbReference type="Pfam" id="PF00535"/>
    </source>
</evidence>
<sequence length="249" mass="29115">MTISAVVITHNESRDISECLESLSWCDEIIVVDGQSDDGTRQIASTIADKVLVEDDTDRSSGFDHTRMLGIEAASNEWIFWLDADERAPQGIEDDIHEWISSGDRDIISFPRKHIIFGKVTRSCGYWPNYEKRLFRRGSVEFSEGVHQFVNIDESTTEFKAPAEDQYAITHYRYRTREEFLDKSERYSTVKAKQTDYVFGQWLWHPIRTFLIRFFYYSGYKEGIHGLELSLLQAHYEFKLAQKSRRKNA</sequence>
<keyword evidence="3" id="KW-1185">Reference proteome</keyword>
<evidence type="ECO:0000313" key="3">
    <source>
        <dbReference type="Proteomes" id="UP001259659"/>
    </source>
</evidence>
<feature type="domain" description="Glycosyltransferase 2-like" evidence="1">
    <location>
        <begin position="4"/>
        <end position="112"/>
    </location>
</feature>
<comment type="caution">
    <text evidence="2">The sequence shown here is derived from an EMBL/GenBank/DDBJ whole genome shotgun (WGS) entry which is preliminary data.</text>
</comment>
<organism evidence="2 3">
    <name type="scientific">Haloarcula saliterrae</name>
    <dbReference type="NCBI Taxonomy" id="2950534"/>
    <lineage>
        <taxon>Archaea</taxon>
        <taxon>Methanobacteriati</taxon>
        <taxon>Methanobacteriota</taxon>
        <taxon>Stenosarchaea group</taxon>
        <taxon>Halobacteria</taxon>
        <taxon>Halobacteriales</taxon>
        <taxon>Haloarculaceae</taxon>
        <taxon>Haloarcula</taxon>
    </lineage>
</organism>
<accession>A0ABU2FBZ3</accession>
<dbReference type="PANTHER" id="PTHR43630:SF2">
    <property type="entry name" value="GLYCOSYLTRANSFERASE"/>
    <property type="match status" value="1"/>
</dbReference>
<dbReference type="Gene3D" id="3.90.550.10">
    <property type="entry name" value="Spore Coat Polysaccharide Biosynthesis Protein SpsA, Chain A"/>
    <property type="match status" value="1"/>
</dbReference>
<dbReference type="SUPFAM" id="SSF53448">
    <property type="entry name" value="Nucleotide-diphospho-sugar transferases"/>
    <property type="match status" value="1"/>
</dbReference>
<dbReference type="PANTHER" id="PTHR43630">
    <property type="entry name" value="POLY-BETA-1,6-N-ACETYL-D-GLUCOSAMINE SYNTHASE"/>
    <property type="match status" value="1"/>
</dbReference>
<protein>
    <submittedName>
        <fullName evidence="2">Glycosyltransferase family 2 protein</fullName>
    </submittedName>
</protein>
<gene>
    <name evidence="2" type="ORF">NDI56_10265</name>
</gene>
<proteinExistence type="predicted"/>
<dbReference type="RefSeq" id="WP_310919417.1">
    <property type="nucleotide sequence ID" value="NZ_JAMQON010000002.1"/>
</dbReference>
<dbReference type="EMBL" id="JAMQON010000002">
    <property type="protein sequence ID" value="MDS0259774.1"/>
    <property type="molecule type" value="Genomic_DNA"/>
</dbReference>
<reference evidence="2 3" key="1">
    <citation type="submission" date="2022-06" db="EMBL/GenBank/DDBJ databases">
        <title>Haloarcula sp. a new haloarchaeum isolate from saline soil.</title>
        <authorList>
            <person name="Strakova D."/>
            <person name="Galisteo C."/>
            <person name="Sanchez-Porro C."/>
            <person name="Ventosa A."/>
        </authorList>
    </citation>
    <scope>NUCLEOTIDE SEQUENCE [LARGE SCALE GENOMIC DNA]</scope>
    <source>
        <strain evidence="2 3">S1CR25-12</strain>
    </source>
</reference>
<dbReference type="Proteomes" id="UP001259659">
    <property type="component" value="Unassembled WGS sequence"/>
</dbReference>
<name>A0ABU2FBZ3_9EURY</name>
<dbReference type="Pfam" id="PF00535">
    <property type="entry name" value="Glycos_transf_2"/>
    <property type="match status" value="1"/>
</dbReference>
<evidence type="ECO:0000313" key="2">
    <source>
        <dbReference type="EMBL" id="MDS0259774.1"/>
    </source>
</evidence>